<proteinExistence type="predicted"/>
<gene>
    <name evidence="2" type="ORF">ACFOUV_04745</name>
</gene>
<name>A0ABV8GX19_9BACI</name>
<dbReference type="Proteomes" id="UP001595772">
    <property type="component" value="Unassembled WGS sequence"/>
</dbReference>
<reference evidence="3" key="1">
    <citation type="journal article" date="2019" name="Int. J. Syst. Evol. Microbiol.">
        <title>The Global Catalogue of Microorganisms (GCM) 10K type strain sequencing project: providing services to taxonomists for standard genome sequencing and annotation.</title>
        <authorList>
            <consortium name="The Broad Institute Genomics Platform"/>
            <consortium name="The Broad Institute Genome Sequencing Center for Infectious Disease"/>
            <person name="Wu L."/>
            <person name="Ma J."/>
        </authorList>
    </citation>
    <scope>NUCLEOTIDE SEQUENCE [LARGE SCALE GENOMIC DNA]</scope>
    <source>
        <strain evidence="3">IBRC-M 10703</strain>
    </source>
</reference>
<evidence type="ECO:0000313" key="2">
    <source>
        <dbReference type="EMBL" id="MFC4023125.1"/>
    </source>
</evidence>
<protein>
    <submittedName>
        <fullName evidence="2">DUF6115 domain-containing protein</fullName>
    </submittedName>
</protein>
<evidence type="ECO:0000256" key="1">
    <source>
        <dbReference type="SAM" id="MobiDB-lite"/>
    </source>
</evidence>
<accession>A0ABV8GX19</accession>
<feature type="compositionally biased region" description="Polar residues" evidence="1">
    <location>
        <begin position="59"/>
        <end position="85"/>
    </location>
</feature>
<dbReference type="EMBL" id="JBHSAO010000001">
    <property type="protein sequence ID" value="MFC4023125.1"/>
    <property type="molecule type" value="Genomic_DNA"/>
</dbReference>
<keyword evidence="3" id="KW-1185">Reference proteome</keyword>
<dbReference type="RefSeq" id="WP_379495603.1">
    <property type="nucleotide sequence ID" value="NZ_JBHSAO010000001.1"/>
</dbReference>
<feature type="region of interest" description="Disordered" evidence="1">
    <location>
        <begin position="59"/>
        <end position="88"/>
    </location>
</feature>
<organism evidence="2 3">
    <name type="scientific">Oceanobacillus longus</name>
    <dbReference type="NCBI Taxonomy" id="930120"/>
    <lineage>
        <taxon>Bacteria</taxon>
        <taxon>Bacillati</taxon>
        <taxon>Bacillota</taxon>
        <taxon>Bacilli</taxon>
        <taxon>Bacillales</taxon>
        <taxon>Bacillaceae</taxon>
        <taxon>Oceanobacillus</taxon>
    </lineage>
</organism>
<dbReference type="Pfam" id="PF19610">
    <property type="entry name" value="DUF6115"/>
    <property type="match status" value="1"/>
</dbReference>
<dbReference type="InterPro" id="IPR046118">
    <property type="entry name" value="DUF6115"/>
</dbReference>
<comment type="caution">
    <text evidence="2">The sequence shown here is derived from an EMBL/GenBank/DDBJ whole genome shotgun (WGS) entry which is preliminary data.</text>
</comment>
<sequence length="147" mass="16487">MVSFLLIISFILHLVALGTIYKLFQHIQTLKSQDTKEIEGLFEAYLQEIKEENSRLQAQLKANQNDKSSITASKQPGPEQESQPAQWLEGDMEQLLSPVEADTLEASLESKVLQMHSDGLAIGDIARILDCGKTEVEIILKLHKKNN</sequence>
<evidence type="ECO:0000313" key="3">
    <source>
        <dbReference type="Proteomes" id="UP001595772"/>
    </source>
</evidence>